<name>A0A5A9XDW0_9BACT</name>
<dbReference type="AlphaFoldDB" id="A0A5A9XDW0"/>
<dbReference type="InterPro" id="IPR035919">
    <property type="entry name" value="EAL_sf"/>
</dbReference>
<dbReference type="Gene3D" id="1.10.3210.10">
    <property type="entry name" value="Hypothetical protein af1432"/>
    <property type="match status" value="1"/>
</dbReference>
<reference evidence="2 3" key="1">
    <citation type="submission" date="2019-04" db="EMBL/GenBank/DDBJ databases">
        <title>Geobacter ruber sp. nov., ferric-reducing bacteria isolated from paddy soil.</title>
        <authorList>
            <person name="Xu Z."/>
            <person name="Masuda Y."/>
            <person name="Itoh H."/>
            <person name="Senoo K."/>
        </authorList>
    </citation>
    <scope>NUCLEOTIDE SEQUENCE [LARGE SCALE GENOMIC DNA]</scope>
    <source>
        <strain evidence="2 3">Red88</strain>
    </source>
</reference>
<dbReference type="Pfam" id="PF00563">
    <property type="entry name" value="EAL"/>
    <property type="match status" value="1"/>
</dbReference>
<dbReference type="Pfam" id="PF08668">
    <property type="entry name" value="HDOD"/>
    <property type="match status" value="1"/>
</dbReference>
<dbReference type="PANTHER" id="PTHR33525:SF4">
    <property type="entry name" value="CYCLIC DI-GMP PHOSPHODIESTERASE CDGJ"/>
    <property type="match status" value="1"/>
</dbReference>
<dbReference type="SUPFAM" id="SSF109604">
    <property type="entry name" value="HD-domain/PDEase-like"/>
    <property type="match status" value="1"/>
</dbReference>
<dbReference type="InterPro" id="IPR013976">
    <property type="entry name" value="HDOD"/>
</dbReference>
<dbReference type="SUPFAM" id="SSF141868">
    <property type="entry name" value="EAL domain-like"/>
    <property type="match status" value="1"/>
</dbReference>
<dbReference type="Proteomes" id="UP000324298">
    <property type="component" value="Unassembled WGS sequence"/>
</dbReference>
<dbReference type="EMBL" id="SRSD01000008">
    <property type="protein sequence ID" value="KAA0889821.1"/>
    <property type="molecule type" value="Genomic_DNA"/>
</dbReference>
<keyword evidence="3" id="KW-1185">Reference proteome</keyword>
<proteinExistence type="predicted"/>
<protein>
    <submittedName>
        <fullName evidence="2">EAL domain-containing protein</fullName>
    </submittedName>
</protein>
<evidence type="ECO:0000313" key="3">
    <source>
        <dbReference type="Proteomes" id="UP000324298"/>
    </source>
</evidence>
<feature type="domain" description="HDOD" evidence="1">
    <location>
        <begin position="204"/>
        <end position="395"/>
    </location>
</feature>
<dbReference type="InterPro" id="IPR001633">
    <property type="entry name" value="EAL_dom"/>
</dbReference>
<dbReference type="SMART" id="SM00052">
    <property type="entry name" value="EAL"/>
    <property type="match status" value="1"/>
</dbReference>
<dbReference type="Gene3D" id="3.20.20.450">
    <property type="entry name" value="EAL domain"/>
    <property type="match status" value="1"/>
</dbReference>
<organism evidence="2 3">
    <name type="scientific">Oryzomonas rubra</name>
    <dbReference type="NCBI Taxonomy" id="2509454"/>
    <lineage>
        <taxon>Bacteria</taxon>
        <taxon>Pseudomonadati</taxon>
        <taxon>Thermodesulfobacteriota</taxon>
        <taxon>Desulfuromonadia</taxon>
        <taxon>Geobacterales</taxon>
        <taxon>Geobacteraceae</taxon>
        <taxon>Oryzomonas</taxon>
    </lineage>
</organism>
<accession>A0A5A9XDW0</accession>
<gene>
    <name evidence="2" type="ORF">ET418_13695</name>
</gene>
<sequence>MNGPSLTKFFLGRQPILNIRQEIVGYELLFRSTEKNYSEFESQDQASMSVISSAMANFGFRNVLGDKDGFINVTHDVLFSDMVEVLPPKQTILELLESVALTGAVKERCSELKAKNFRIALDDHIYSPDHHDLYSFVDIVKIDLLETDPAILHEAVAALRQFPLTLLAERIETQEQFQDCLELGFELFQGYFFERPVVLKRKGLEPSKMAMLRLLGHLKSETDFGKIEEVFRDHPELSYNLLKLVNSVHLGLREKIKSLRHAIMLLGLGKLRRWVQLAIFASADSRGVDNPLLEMAAVRGRLLEYLVMERYHLPRGSEQVEAAFMLGILSLVDVLFETSVEGVVRELQLNDEISAALINREGKLGALLALAETLEQTNFGEVTNLTETCDIPIATLLTAQLDAFNWRTSISEDKEPPQ</sequence>
<dbReference type="InterPro" id="IPR052340">
    <property type="entry name" value="RNase_Y/CdgJ"/>
</dbReference>
<dbReference type="PROSITE" id="PS51833">
    <property type="entry name" value="HDOD"/>
    <property type="match status" value="1"/>
</dbReference>
<dbReference type="PIRSF" id="PIRSF003180">
    <property type="entry name" value="DiGMPpdiest_YuxH"/>
    <property type="match status" value="1"/>
</dbReference>
<dbReference type="OrthoDB" id="9804751at2"/>
<evidence type="ECO:0000313" key="2">
    <source>
        <dbReference type="EMBL" id="KAA0889821.1"/>
    </source>
</evidence>
<dbReference type="PANTHER" id="PTHR33525">
    <property type="match status" value="1"/>
</dbReference>
<dbReference type="RefSeq" id="WP_149308427.1">
    <property type="nucleotide sequence ID" value="NZ_SRSD01000008.1"/>
</dbReference>
<dbReference type="InterPro" id="IPR014408">
    <property type="entry name" value="dGMP_Pdiesterase_EAL/HD-GYP"/>
</dbReference>
<comment type="caution">
    <text evidence="2">The sequence shown here is derived from an EMBL/GenBank/DDBJ whole genome shotgun (WGS) entry which is preliminary data.</text>
</comment>
<evidence type="ECO:0000259" key="1">
    <source>
        <dbReference type="PROSITE" id="PS51833"/>
    </source>
</evidence>